<dbReference type="AlphaFoldDB" id="A0A9P7B3E7"/>
<sequence length="315" mass="36127">MDHGALARSQSVDHLYKALHAVEAACSTIERQKTPQVHLHLDSLKRRLTRFVGMDWPASVLDGVAEFYTDLASVITYNLGRRELEPAQKVARIEELFGLFTDSRLFLDNQDCHLLSSWLAYLGLANKTVVNKYLEEFSQYCQELAQVSSYEYQDFSSRFANLLERAVSSDANNSKEQYQKLVIEQIKALCQKLDSLRTWKQRLTCFFQDARSRLLRAVAAAGDEDNTFSTWLMHTTSIWMAWTRTERNQVTCQLRRVKAKLSKVQSSQEKTELSTRARRPQSKLSRAIEAANKRFGHNISLTTPPEDYAASPCFL</sequence>
<evidence type="ECO:0000313" key="1">
    <source>
        <dbReference type="EMBL" id="KAG0656404.1"/>
    </source>
</evidence>
<reference evidence="1 2" key="1">
    <citation type="submission" date="2020-11" db="EMBL/GenBank/DDBJ databases">
        <title>Kefir isolates.</title>
        <authorList>
            <person name="Marcisauskas S."/>
            <person name="Kim Y."/>
            <person name="Blasche S."/>
        </authorList>
    </citation>
    <scope>NUCLEOTIDE SEQUENCE [LARGE SCALE GENOMIC DNA]</scope>
    <source>
        <strain evidence="1 2">KR</strain>
    </source>
</reference>
<accession>A0A9P7B3E7</accession>
<dbReference type="EMBL" id="PUHQ01000098">
    <property type="protein sequence ID" value="KAG0656404.1"/>
    <property type="molecule type" value="Genomic_DNA"/>
</dbReference>
<organism evidence="1 2">
    <name type="scientific">Rhodotorula mucilaginosa</name>
    <name type="common">Yeast</name>
    <name type="synonym">Rhodotorula rubra</name>
    <dbReference type="NCBI Taxonomy" id="5537"/>
    <lineage>
        <taxon>Eukaryota</taxon>
        <taxon>Fungi</taxon>
        <taxon>Dikarya</taxon>
        <taxon>Basidiomycota</taxon>
        <taxon>Pucciniomycotina</taxon>
        <taxon>Microbotryomycetes</taxon>
        <taxon>Sporidiobolales</taxon>
        <taxon>Sporidiobolaceae</taxon>
        <taxon>Rhodotorula</taxon>
    </lineage>
</organism>
<evidence type="ECO:0000313" key="2">
    <source>
        <dbReference type="Proteomes" id="UP000777482"/>
    </source>
</evidence>
<proteinExistence type="predicted"/>
<name>A0A9P7B3E7_RHOMI</name>
<keyword evidence="2" id="KW-1185">Reference proteome</keyword>
<comment type="caution">
    <text evidence="1">The sequence shown here is derived from an EMBL/GenBank/DDBJ whole genome shotgun (WGS) entry which is preliminary data.</text>
</comment>
<protein>
    <submittedName>
        <fullName evidence="1">Uncharacterized protein</fullName>
    </submittedName>
</protein>
<gene>
    <name evidence="1" type="ORF">C6P46_007124</name>
</gene>
<dbReference type="Proteomes" id="UP000777482">
    <property type="component" value="Unassembled WGS sequence"/>
</dbReference>